<reference evidence="5 6" key="1">
    <citation type="journal article" date="2019" name="Int. J. Syst. Evol. Microbiol.">
        <title>The Global Catalogue of Microorganisms (GCM) 10K type strain sequencing project: providing services to taxonomists for standard genome sequencing and annotation.</title>
        <authorList>
            <consortium name="The Broad Institute Genomics Platform"/>
            <consortium name="The Broad Institute Genome Sequencing Center for Infectious Disease"/>
            <person name="Wu L."/>
            <person name="Ma J."/>
        </authorList>
    </citation>
    <scope>NUCLEOTIDE SEQUENCE [LARGE SCALE GENOMIC DNA]</scope>
    <source>
        <strain evidence="5 6">CGMCC 1.10390</strain>
    </source>
</reference>
<dbReference type="SUPFAM" id="SSF53335">
    <property type="entry name" value="S-adenosyl-L-methionine-dependent methyltransferases"/>
    <property type="match status" value="1"/>
</dbReference>
<evidence type="ECO:0000256" key="4">
    <source>
        <dbReference type="SAM" id="MobiDB-lite"/>
    </source>
</evidence>
<dbReference type="CDD" id="cd02440">
    <property type="entry name" value="AdoMet_MTases"/>
    <property type="match status" value="1"/>
</dbReference>
<evidence type="ECO:0000256" key="1">
    <source>
        <dbReference type="ARBA" id="ARBA00022603"/>
    </source>
</evidence>
<evidence type="ECO:0000256" key="2">
    <source>
        <dbReference type="ARBA" id="ARBA00022679"/>
    </source>
</evidence>
<dbReference type="PANTHER" id="PTHR10259">
    <property type="entry name" value="THIOPURINE S-METHYLTRANSFERASE"/>
    <property type="match status" value="1"/>
</dbReference>
<keyword evidence="2 5" id="KW-0808">Transferase</keyword>
<dbReference type="InterPro" id="IPR008854">
    <property type="entry name" value="TPMT"/>
</dbReference>
<name>A0ABD6DMJ0_9EURY</name>
<keyword evidence="1 5" id="KW-0489">Methyltransferase</keyword>
<dbReference type="Proteomes" id="UP001597034">
    <property type="component" value="Unassembled WGS sequence"/>
</dbReference>
<dbReference type="Pfam" id="PF05724">
    <property type="entry name" value="TPMT"/>
    <property type="match status" value="1"/>
</dbReference>
<evidence type="ECO:0000313" key="5">
    <source>
        <dbReference type="EMBL" id="MFD1647261.1"/>
    </source>
</evidence>
<dbReference type="InterPro" id="IPR029063">
    <property type="entry name" value="SAM-dependent_MTases_sf"/>
</dbReference>
<dbReference type="AlphaFoldDB" id="A0ABD6DMJ0"/>
<evidence type="ECO:0000256" key="3">
    <source>
        <dbReference type="ARBA" id="ARBA00022691"/>
    </source>
</evidence>
<dbReference type="Gene3D" id="3.40.50.150">
    <property type="entry name" value="Vaccinia Virus protein VP39"/>
    <property type="match status" value="1"/>
</dbReference>
<dbReference type="PANTHER" id="PTHR10259:SF11">
    <property type="entry name" value="THIOPURINE S-METHYLTRANSFERASE"/>
    <property type="match status" value="1"/>
</dbReference>
<keyword evidence="6" id="KW-1185">Reference proteome</keyword>
<dbReference type="PROSITE" id="PS51585">
    <property type="entry name" value="SAM_MT_TPMT"/>
    <property type="match status" value="1"/>
</dbReference>
<dbReference type="GO" id="GO:0102208">
    <property type="term" value="F:2-polyprenyl-6-hydroxyphenol methylase activity"/>
    <property type="evidence" value="ECO:0007669"/>
    <property type="project" value="UniProtKB-EC"/>
</dbReference>
<dbReference type="RefSeq" id="WP_256400679.1">
    <property type="nucleotide sequence ID" value="NZ_JANHJR010000003.1"/>
</dbReference>
<dbReference type="GO" id="GO:0032259">
    <property type="term" value="P:methylation"/>
    <property type="evidence" value="ECO:0007669"/>
    <property type="project" value="UniProtKB-KW"/>
</dbReference>
<evidence type="ECO:0000313" key="6">
    <source>
        <dbReference type="Proteomes" id="UP001597034"/>
    </source>
</evidence>
<proteinExistence type="predicted"/>
<gene>
    <name evidence="5" type="ORF">ACFSBL_16355</name>
</gene>
<keyword evidence="3" id="KW-0949">S-adenosyl-L-methionine</keyword>
<dbReference type="EMBL" id="JBHUDO010000003">
    <property type="protein sequence ID" value="MFD1647261.1"/>
    <property type="molecule type" value="Genomic_DNA"/>
</dbReference>
<sequence length="202" mass="21713">MSDDPAAWWDEAYERDAAPWDTGEPQPALAGVADRPERWRVLDPGCGTGTHAVHFASQGHDVVGVDVSENAVERARSKADEHGVAATFHVDDVRELDAVAGPFDAVVDSGMFHVYAGADRERYVDALADVVAEAGRVFLVAFGADAPADDGPTPVSHDDVRAAFADGWTVREVRDTRFETRHGAVPGTYAVVERTRENSAAE</sequence>
<dbReference type="EC" id="2.1.1.222" evidence="5"/>
<feature type="region of interest" description="Disordered" evidence="4">
    <location>
        <begin position="1"/>
        <end position="31"/>
    </location>
</feature>
<comment type="caution">
    <text evidence="5">The sequence shown here is derived from an EMBL/GenBank/DDBJ whole genome shotgun (WGS) entry which is preliminary data.</text>
</comment>
<dbReference type="EC" id="2.1.1.64" evidence="5"/>
<organism evidence="5 6">
    <name type="scientific">Haloarchaeobius litoreus</name>
    <dbReference type="NCBI Taxonomy" id="755306"/>
    <lineage>
        <taxon>Archaea</taxon>
        <taxon>Methanobacteriati</taxon>
        <taxon>Methanobacteriota</taxon>
        <taxon>Stenosarchaea group</taxon>
        <taxon>Halobacteria</taxon>
        <taxon>Halobacteriales</taxon>
        <taxon>Halorubellaceae</taxon>
        <taxon>Haloarchaeobius</taxon>
    </lineage>
</organism>
<accession>A0ABD6DMJ0</accession>
<protein>
    <submittedName>
        <fullName evidence="5">Class I SAM-dependent methyltransferase</fullName>
        <ecNumber evidence="5">2.1.1.222</ecNumber>
        <ecNumber evidence="5">2.1.1.64</ecNumber>
    </submittedName>
</protein>
<dbReference type="GO" id="GO:0061542">
    <property type="term" value="F:3-demethylubiquinol 3-O-methyltransferase activity"/>
    <property type="evidence" value="ECO:0007669"/>
    <property type="project" value="UniProtKB-EC"/>
</dbReference>